<dbReference type="STRING" id="1321606.SAMD00020551_2688"/>
<evidence type="ECO:0000313" key="2">
    <source>
        <dbReference type="Proteomes" id="UP000031014"/>
    </source>
</evidence>
<sequence length="118" mass="13206">MNTVDSALPVLPVTYQKPALMLEAIKSRIIRILLIVLSFDDLGGYAAREAELSFLPDLNSVNSSSSLEITFSCLSIYLTSSITKNYKLPFQSTNTDDKNSSYYKEATYFLRTSMEKVS</sequence>
<dbReference type="EMBL" id="BASE01000058">
    <property type="protein sequence ID" value="GAM14537.1"/>
    <property type="molecule type" value="Genomic_DNA"/>
</dbReference>
<name>A0A0A8X667_MESS1</name>
<protein>
    <submittedName>
        <fullName evidence="1">Uncharacterized protein</fullName>
    </submittedName>
</protein>
<reference evidence="1 2" key="1">
    <citation type="submission" date="2013-06" db="EMBL/GenBank/DDBJ databases">
        <title>Whole genome shotgun sequence of Bacillus selenatarsenatis SF-1.</title>
        <authorList>
            <person name="Kuroda M."/>
            <person name="Sei K."/>
            <person name="Yamashita M."/>
            <person name="Ike M."/>
        </authorList>
    </citation>
    <scope>NUCLEOTIDE SEQUENCE [LARGE SCALE GENOMIC DNA]</scope>
    <source>
        <strain evidence="1 2">SF-1</strain>
    </source>
</reference>
<dbReference type="AlphaFoldDB" id="A0A0A8X667"/>
<accession>A0A0A8X667</accession>
<comment type="caution">
    <text evidence="1">The sequence shown here is derived from an EMBL/GenBank/DDBJ whole genome shotgun (WGS) entry which is preliminary data.</text>
</comment>
<organism evidence="1 2">
    <name type="scientific">Mesobacillus selenatarsenatis (strain DSM 18680 / JCM 14380 / FERM P-15431 / SF-1)</name>
    <dbReference type="NCBI Taxonomy" id="1321606"/>
    <lineage>
        <taxon>Bacteria</taxon>
        <taxon>Bacillati</taxon>
        <taxon>Bacillota</taxon>
        <taxon>Bacilli</taxon>
        <taxon>Bacillales</taxon>
        <taxon>Bacillaceae</taxon>
        <taxon>Mesobacillus</taxon>
    </lineage>
</organism>
<proteinExistence type="predicted"/>
<keyword evidence="2" id="KW-1185">Reference proteome</keyword>
<evidence type="ECO:0000313" key="1">
    <source>
        <dbReference type="EMBL" id="GAM14537.1"/>
    </source>
</evidence>
<dbReference type="Proteomes" id="UP000031014">
    <property type="component" value="Unassembled WGS sequence"/>
</dbReference>
<gene>
    <name evidence="1" type="ORF">SAMD00020551_2688</name>
</gene>